<proteinExistence type="predicted"/>
<name>A0ACB9S1F4_9MYRT</name>
<evidence type="ECO:0000313" key="2">
    <source>
        <dbReference type="Proteomes" id="UP001057402"/>
    </source>
</evidence>
<comment type="caution">
    <text evidence="1">The sequence shown here is derived from an EMBL/GenBank/DDBJ whole genome shotgun (WGS) entry which is preliminary data.</text>
</comment>
<organism evidence="1 2">
    <name type="scientific">Melastoma candidum</name>
    <dbReference type="NCBI Taxonomy" id="119954"/>
    <lineage>
        <taxon>Eukaryota</taxon>
        <taxon>Viridiplantae</taxon>
        <taxon>Streptophyta</taxon>
        <taxon>Embryophyta</taxon>
        <taxon>Tracheophyta</taxon>
        <taxon>Spermatophyta</taxon>
        <taxon>Magnoliopsida</taxon>
        <taxon>eudicotyledons</taxon>
        <taxon>Gunneridae</taxon>
        <taxon>Pentapetalae</taxon>
        <taxon>rosids</taxon>
        <taxon>malvids</taxon>
        <taxon>Myrtales</taxon>
        <taxon>Melastomataceae</taxon>
        <taxon>Melastomatoideae</taxon>
        <taxon>Melastomateae</taxon>
        <taxon>Melastoma</taxon>
    </lineage>
</organism>
<keyword evidence="2" id="KW-1185">Reference proteome</keyword>
<dbReference type="Proteomes" id="UP001057402">
    <property type="component" value="Chromosome 2"/>
</dbReference>
<reference evidence="2" key="1">
    <citation type="journal article" date="2023" name="Front. Plant Sci.">
        <title>Chromosomal-level genome assembly of Melastoma candidum provides insights into trichome evolution.</title>
        <authorList>
            <person name="Zhong Y."/>
            <person name="Wu W."/>
            <person name="Sun C."/>
            <person name="Zou P."/>
            <person name="Liu Y."/>
            <person name="Dai S."/>
            <person name="Zhou R."/>
        </authorList>
    </citation>
    <scope>NUCLEOTIDE SEQUENCE [LARGE SCALE GENOMIC DNA]</scope>
</reference>
<sequence length="117" mass="13514">MVLCFDGVSNRPTFPPGSVEPNVATFLRFWDEGSYERIGHVLQREKSRKSRQKSPSRRWLKKKAVNCRLQSNTWDKHRLVGSRSKPKAGYIGKKRLSKELRTYLRLPGPGNHALSSY</sequence>
<protein>
    <submittedName>
        <fullName evidence="1">Uncharacterized protein</fullName>
    </submittedName>
</protein>
<dbReference type="EMBL" id="CM042881">
    <property type="protein sequence ID" value="KAI4385092.1"/>
    <property type="molecule type" value="Genomic_DNA"/>
</dbReference>
<accession>A0ACB9S1F4</accession>
<gene>
    <name evidence="1" type="ORF">MLD38_003153</name>
</gene>
<evidence type="ECO:0000313" key="1">
    <source>
        <dbReference type="EMBL" id="KAI4385092.1"/>
    </source>
</evidence>